<dbReference type="EMBL" id="VVYW01000005">
    <property type="protein sequence ID" value="KAA5409978.1"/>
    <property type="molecule type" value="Genomic_DNA"/>
</dbReference>
<dbReference type="Proteomes" id="UP000325055">
    <property type="component" value="Unassembled WGS sequence"/>
</dbReference>
<evidence type="ECO:0000313" key="2">
    <source>
        <dbReference type="Proteomes" id="UP000325055"/>
    </source>
</evidence>
<dbReference type="RefSeq" id="WP_007210970.1">
    <property type="nucleotide sequence ID" value="NZ_JADMXO010000001.1"/>
</dbReference>
<comment type="caution">
    <text evidence="1">The sequence shown here is derived from an EMBL/GenBank/DDBJ whole genome shotgun (WGS) entry which is preliminary data.</text>
</comment>
<name>A0A5M6ABU3_9BACE</name>
<dbReference type="AlphaFoldDB" id="A0A5M6ABU3"/>
<accession>A0A5M6ABU3</accession>
<dbReference type="PANTHER" id="PTHR41244:SF1">
    <property type="entry name" value="GLYCOSYLTRANSFERASE"/>
    <property type="match status" value="1"/>
</dbReference>
<protein>
    <submittedName>
        <fullName evidence="1">Lipopolysaccharide biosynthesis protein</fullName>
    </submittedName>
</protein>
<dbReference type="CDD" id="cd11579">
    <property type="entry name" value="Glyco_tran_WbsX"/>
    <property type="match status" value="1"/>
</dbReference>
<proteinExistence type="predicted"/>
<organism evidence="1 2">
    <name type="scientific">Bacteroides cellulosilyticus</name>
    <dbReference type="NCBI Taxonomy" id="246787"/>
    <lineage>
        <taxon>Bacteria</taxon>
        <taxon>Pseudomonadati</taxon>
        <taxon>Bacteroidota</taxon>
        <taxon>Bacteroidia</taxon>
        <taxon>Bacteroidales</taxon>
        <taxon>Bacteroidaceae</taxon>
        <taxon>Bacteroides</taxon>
    </lineage>
</organism>
<gene>
    <name evidence="1" type="ORF">F2Y86_07270</name>
</gene>
<evidence type="ECO:0000313" key="1">
    <source>
        <dbReference type="EMBL" id="KAA5409978.1"/>
    </source>
</evidence>
<dbReference type="InterPro" id="IPR032719">
    <property type="entry name" value="WbsX"/>
</dbReference>
<dbReference type="PANTHER" id="PTHR41244">
    <property type="entry name" value="RHAMNAN SYNTHESIS F"/>
    <property type="match status" value="1"/>
</dbReference>
<reference evidence="1 2" key="1">
    <citation type="journal article" date="2019" name="Nat. Med.">
        <title>A library of human gut bacterial isolates paired with longitudinal multiomics data enables mechanistic microbiome research.</title>
        <authorList>
            <person name="Poyet M."/>
            <person name="Groussin M."/>
            <person name="Gibbons S.M."/>
            <person name="Avila-Pacheco J."/>
            <person name="Jiang X."/>
            <person name="Kearney S.M."/>
            <person name="Perrotta A.R."/>
            <person name="Berdy B."/>
            <person name="Zhao S."/>
            <person name="Lieberman T.D."/>
            <person name="Swanson P.K."/>
            <person name="Smith M."/>
            <person name="Roesemann S."/>
            <person name="Alexander J.E."/>
            <person name="Rich S.A."/>
            <person name="Livny J."/>
            <person name="Vlamakis H."/>
            <person name="Clish C."/>
            <person name="Bullock K."/>
            <person name="Deik A."/>
            <person name="Scott J."/>
            <person name="Pierce K.A."/>
            <person name="Xavier R.J."/>
            <person name="Alm E.J."/>
        </authorList>
    </citation>
    <scope>NUCLEOTIDE SEQUENCE [LARGE SCALE GENOMIC DNA]</scope>
    <source>
        <strain evidence="1 2">BIOML-A7</strain>
    </source>
</reference>
<dbReference type="Gene3D" id="3.20.20.80">
    <property type="entry name" value="Glycosidases"/>
    <property type="match status" value="1"/>
</dbReference>
<sequence>MSIANKARVIAFYLPQFHPIPENDKWWMKGFTEWTNVGKARPLFAGHYQPKVPADLGYYDLRVPETRKAQADMAREYGIEGFCYWHYWFGNGKRLLERPFNEVLASGEPDFPFCLAWANESWRGFFHGVKTKETLITQLYPGKDDYIEHFNEVLPALKDHRYITVEGKPIFVIYQPFDHPEMKEFIELWQNLAKQNGLKGIHFIGHTYNLAKDRIELMRMGFDAINVVRLFDFEKKARFTYECAKWRHKIFRTPKIVEYKKASSFFVGEEEYDKEIIPTIIPNWDHSPRSLGKALVLNHAEPRYFEKHVKNVMIHIENKPFECRLAFVKSWNEWAEGNYLEPDLRYGKRYLEVMKECILKE</sequence>
<dbReference type="Pfam" id="PF14307">
    <property type="entry name" value="Glyco_tran_WbsX"/>
    <property type="match status" value="1"/>
</dbReference>